<dbReference type="AlphaFoldDB" id="A0A6L7GSB1"/>
<dbReference type="PROSITE" id="PS50893">
    <property type="entry name" value="ABC_TRANSPORTER_2"/>
    <property type="match status" value="2"/>
</dbReference>
<organism evidence="10 11">
    <name type="scientific">Gordonia mangrovi</name>
    <dbReference type="NCBI Taxonomy" id="2665643"/>
    <lineage>
        <taxon>Bacteria</taxon>
        <taxon>Bacillati</taxon>
        <taxon>Actinomycetota</taxon>
        <taxon>Actinomycetes</taxon>
        <taxon>Mycobacteriales</taxon>
        <taxon>Gordoniaceae</taxon>
        <taxon>Gordonia</taxon>
    </lineage>
</organism>
<keyword evidence="8" id="KW-0472">Membrane</keyword>
<dbReference type="Pfam" id="PF00005">
    <property type="entry name" value="ABC_tran"/>
    <property type="match status" value="2"/>
</dbReference>
<sequence>MTSPHPIDPHDVVVHLDGIAKRFGNAVALENVSLSFRRGTVTALTGENGSGKSTIAKIIGGLISPDSGQIVIDGESCRLNDPNAARRQGIALISQELTLAADLTVAENIFMGRLPARAPAVVSWRRMRSEAVTVLEMCGIDADPRARVGDLPIETQQQIEIARALSTHPSVLILDEATSSLSEKAADRLLELVEAQRRAGTTVVMITHRMNEIFRAADTAAVLRDGCIVAELDVATTTEDEIVRQMVGRELGDYYGQRTHTADPNDVVLGVKAVSVESKGLRPVDFAVARGEILGVAGLAGSGKEVLGHALGGAVVADGEIWVDGESVPSGRPDKVLDGGIGFVPEDRKAMGLMLNRSVAENFALAWRSRIFRKGLRRSALESRYVTEAVSRFDVRTASARLAVGLLSGGNQQKIIIGRLFELTLPVYVMSEPTRGIDVGARSSIYRMLREQAARGAAIVIISSELNELCGMCDRVLTMHQGDVVAEFIGQEITEDNINTAMVTGRAPLLQS</sequence>
<evidence type="ECO:0000256" key="7">
    <source>
        <dbReference type="ARBA" id="ARBA00022967"/>
    </source>
</evidence>
<evidence type="ECO:0000256" key="1">
    <source>
        <dbReference type="ARBA" id="ARBA00022448"/>
    </source>
</evidence>
<dbReference type="InterPro" id="IPR017871">
    <property type="entry name" value="ABC_transporter-like_CS"/>
</dbReference>
<evidence type="ECO:0000256" key="5">
    <source>
        <dbReference type="ARBA" id="ARBA00022741"/>
    </source>
</evidence>
<dbReference type="EMBL" id="WMBR01000004">
    <property type="protein sequence ID" value="MXP22796.1"/>
    <property type="molecule type" value="Genomic_DNA"/>
</dbReference>
<dbReference type="GO" id="GO:0016887">
    <property type="term" value="F:ATP hydrolysis activity"/>
    <property type="evidence" value="ECO:0007669"/>
    <property type="project" value="InterPro"/>
</dbReference>
<feature type="domain" description="ABC transporter" evidence="9">
    <location>
        <begin position="262"/>
        <end position="506"/>
    </location>
</feature>
<reference evidence="10 11" key="1">
    <citation type="submission" date="2019-11" db="EMBL/GenBank/DDBJ databases">
        <title>Gordonia sp. nov., a novel actinobacterium isolated from mangrove soil in Hainan.</title>
        <authorList>
            <person name="Huang X."/>
            <person name="Xie Y."/>
            <person name="Chu X."/>
            <person name="Xiao K."/>
        </authorList>
    </citation>
    <scope>NUCLEOTIDE SEQUENCE [LARGE SCALE GENOMIC DNA]</scope>
    <source>
        <strain evidence="10 11">HNM0687</strain>
    </source>
</reference>
<accession>A0A6L7GSB1</accession>
<evidence type="ECO:0000256" key="8">
    <source>
        <dbReference type="ARBA" id="ARBA00023136"/>
    </source>
</evidence>
<dbReference type="SUPFAM" id="SSF52540">
    <property type="entry name" value="P-loop containing nucleoside triphosphate hydrolases"/>
    <property type="match status" value="2"/>
</dbReference>
<dbReference type="SMART" id="SM00382">
    <property type="entry name" value="AAA"/>
    <property type="match status" value="2"/>
</dbReference>
<evidence type="ECO:0000256" key="3">
    <source>
        <dbReference type="ARBA" id="ARBA00022597"/>
    </source>
</evidence>
<dbReference type="Proteomes" id="UP000475545">
    <property type="component" value="Unassembled WGS sequence"/>
</dbReference>
<dbReference type="PANTHER" id="PTHR43790">
    <property type="entry name" value="CARBOHYDRATE TRANSPORT ATP-BINDING PROTEIN MG119-RELATED"/>
    <property type="match status" value="1"/>
</dbReference>
<dbReference type="CDD" id="cd03216">
    <property type="entry name" value="ABC_Carb_Monos_I"/>
    <property type="match status" value="1"/>
</dbReference>
<name>A0A6L7GSB1_9ACTN</name>
<dbReference type="InterPro" id="IPR003439">
    <property type="entry name" value="ABC_transporter-like_ATP-bd"/>
</dbReference>
<feature type="domain" description="ABC transporter" evidence="9">
    <location>
        <begin position="14"/>
        <end position="250"/>
    </location>
</feature>
<evidence type="ECO:0000313" key="10">
    <source>
        <dbReference type="EMBL" id="MXP22796.1"/>
    </source>
</evidence>
<comment type="caution">
    <text evidence="10">The sequence shown here is derived from an EMBL/GenBank/DDBJ whole genome shotgun (WGS) entry which is preliminary data.</text>
</comment>
<gene>
    <name evidence="10" type="ORF">GIY30_15755</name>
</gene>
<evidence type="ECO:0000256" key="2">
    <source>
        <dbReference type="ARBA" id="ARBA00022475"/>
    </source>
</evidence>
<dbReference type="InterPro" id="IPR003593">
    <property type="entry name" value="AAA+_ATPase"/>
</dbReference>
<keyword evidence="2" id="KW-1003">Cell membrane</keyword>
<dbReference type="InterPro" id="IPR050107">
    <property type="entry name" value="ABC_carbohydrate_import_ATPase"/>
</dbReference>
<keyword evidence="4" id="KW-0677">Repeat</keyword>
<dbReference type="RefSeq" id="WP_160902986.1">
    <property type="nucleotide sequence ID" value="NZ_CP102850.1"/>
</dbReference>
<evidence type="ECO:0000256" key="6">
    <source>
        <dbReference type="ARBA" id="ARBA00022840"/>
    </source>
</evidence>
<evidence type="ECO:0000256" key="4">
    <source>
        <dbReference type="ARBA" id="ARBA00022737"/>
    </source>
</evidence>
<keyword evidence="1" id="KW-0813">Transport</keyword>
<keyword evidence="3" id="KW-0762">Sugar transport</keyword>
<keyword evidence="6 10" id="KW-0067">ATP-binding</keyword>
<dbReference type="PANTHER" id="PTHR43790:SF3">
    <property type="entry name" value="D-ALLOSE IMPORT ATP-BINDING PROTEIN ALSA-RELATED"/>
    <property type="match status" value="1"/>
</dbReference>
<dbReference type="CDD" id="cd03215">
    <property type="entry name" value="ABC_Carb_Monos_II"/>
    <property type="match status" value="1"/>
</dbReference>
<evidence type="ECO:0000259" key="9">
    <source>
        <dbReference type="PROSITE" id="PS50893"/>
    </source>
</evidence>
<evidence type="ECO:0000313" key="11">
    <source>
        <dbReference type="Proteomes" id="UP000475545"/>
    </source>
</evidence>
<keyword evidence="5" id="KW-0547">Nucleotide-binding</keyword>
<protein>
    <submittedName>
        <fullName evidence="10">ATP-binding cassette domain-containing protein</fullName>
    </submittedName>
</protein>
<dbReference type="GO" id="GO:0005524">
    <property type="term" value="F:ATP binding"/>
    <property type="evidence" value="ECO:0007669"/>
    <property type="project" value="UniProtKB-KW"/>
</dbReference>
<dbReference type="InterPro" id="IPR027417">
    <property type="entry name" value="P-loop_NTPase"/>
</dbReference>
<keyword evidence="7" id="KW-1278">Translocase</keyword>
<keyword evidence="11" id="KW-1185">Reference proteome</keyword>
<dbReference type="Gene3D" id="3.40.50.300">
    <property type="entry name" value="P-loop containing nucleotide triphosphate hydrolases"/>
    <property type="match status" value="2"/>
</dbReference>
<dbReference type="PROSITE" id="PS00211">
    <property type="entry name" value="ABC_TRANSPORTER_1"/>
    <property type="match status" value="1"/>
</dbReference>
<proteinExistence type="predicted"/>